<dbReference type="Proteomes" id="UP001224644">
    <property type="component" value="Unassembled WGS sequence"/>
</dbReference>
<sequence length="104" mass="11373">MFTMKDKLQDLPSHLEFEDTASPNRRALALARALGRYQALRDMAATCDAVDAENRTADQRTVSAAFGTTRVLDLYSMAMPVGVLPGFFGRMPAAAGTSAFPFRR</sequence>
<proteinExistence type="predicted"/>
<dbReference type="EMBL" id="JAUFPX010000017">
    <property type="protein sequence ID" value="MDN3592391.1"/>
    <property type="molecule type" value="Genomic_DNA"/>
</dbReference>
<gene>
    <name evidence="1" type="ORF">QWZ12_17500</name>
</gene>
<keyword evidence="2" id="KW-1185">Reference proteome</keyword>
<accession>A0ABT8BMG2</accession>
<evidence type="ECO:0000313" key="2">
    <source>
        <dbReference type="Proteomes" id="UP001224644"/>
    </source>
</evidence>
<name>A0ABT8BMG2_9HYPH</name>
<comment type="caution">
    <text evidence="1">The sequence shown here is derived from an EMBL/GenBank/DDBJ whole genome shotgun (WGS) entry which is preliminary data.</text>
</comment>
<dbReference type="RefSeq" id="WP_238227403.1">
    <property type="nucleotide sequence ID" value="NZ_BPQD01000028.1"/>
</dbReference>
<organism evidence="1 2">
    <name type="scientific">Methylobacterium adhaesivum</name>
    <dbReference type="NCBI Taxonomy" id="333297"/>
    <lineage>
        <taxon>Bacteria</taxon>
        <taxon>Pseudomonadati</taxon>
        <taxon>Pseudomonadota</taxon>
        <taxon>Alphaproteobacteria</taxon>
        <taxon>Hyphomicrobiales</taxon>
        <taxon>Methylobacteriaceae</taxon>
        <taxon>Methylobacterium</taxon>
    </lineage>
</organism>
<reference evidence="2" key="1">
    <citation type="journal article" date="2019" name="Int. J. Syst. Evol. Microbiol.">
        <title>The Global Catalogue of Microorganisms (GCM) 10K type strain sequencing project: providing services to taxonomists for standard genome sequencing and annotation.</title>
        <authorList>
            <consortium name="The Broad Institute Genomics Platform"/>
            <consortium name="The Broad Institute Genome Sequencing Center for Infectious Disease"/>
            <person name="Wu L."/>
            <person name="Ma J."/>
        </authorList>
    </citation>
    <scope>NUCLEOTIDE SEQUENCE [LARGE SCALE GENOMIC DNA]</scope>
    <source>
        <strain evidence="2">CECT 7069</strain>
    </source>
</reference>
<protein>
    <submittedName>
        <fullName evidence="1">Uncharacterized protein</fullName>
    </submittedName>
</protein>
<evidence type="ECO:0000313" key="1">
    <source>
        <dbReference type="EMBL" id="MDN3592391.1"/>
    </source>
</evidence>